<dbReference type="SMART" id="SM00173">
    <property type="entry name" value="RAS"/>
    <property type="match status" value="1"/>
</dbReference>
<keyword evidence="7" id="KW-1185">Reference proteome</keyword>
<accession>A0A9W9DBA1</accession>
<proteinExistence type="inferred from homology"/>
<organism evidence="6 7">
    <name type="scientific">Didymella pomorum</name>
    <dbReference type="NCBI Taxonomy" id="749634"/>
    <lineage>
        <taxon>Eukaryota</taxon>
        <taxon>Fungi</taxon>
        <taxon>Dikarya</taxon>
        <taxon>Ascomycota</taxon>
        <taxon>Pezizomycotina</taxon>
        <taxon>Dothideomycetes</taxon>
        <taxon>Pleosporomycetidae</taxon>
        <taxon>Pleosporales</taxon>
        <taxon>Pleosporineae</taxon>
        <taxon>Didymellaceae</taxon>
        <taxon>Didymella</taxon>
    </lineage>
</organism>
<dbReference type="AlphaFoldDB" id="A0A9W9DBA1"/>
<evidence type="ECO:0000256" key="5">
    <source>
        <dbReference type="ARBA" id="ARBA00023289"/>
    </source>
</evidence>
<dbReference type="PANTHER" id="PTHR47981:SF20">
    <property type="entry name" value="RAS-RELATED PROTEIN RAB-7A"/>
    <property type="match status" value="1"/>
</dbReference>
<dbReference type="PROSITE" id="PS51419">
    <property type="entry name" value="RAB"/>
    <property type="match status" value="1"/>
</dbReference>
<evidence type="ECO:0000313" key="6">
    <source>
        <dbReference type="EMBL" id="KAJ4409815.1"/>
    </source>
</evidence>
<gene>
    <name evidence="6" type="ORF">N0V91_002290</name>
</gene>
<dbReference type="Gene3D" id="3.40.50.300">
    <property type="entry name" value="P-loop containing nucleotide triphosphate hydrolases"/>
    <property type="match status" value="1"/>
</dbReference>
<dbReference type="GO" id="GO:0005525">
    <property type="term" value="F:GTP binding"/>
    <property type="evidence" value="ECO:0007669"/>
    <property type="project" value="UniProtKB-KW"/>
</dbReference>
<reference evidence="6" key="1">
    <citation type="submission" date="2022-10" db="EMBL/GenBank/DDBJ databases">
        <title>Tapping the CABI collections for fungal endophytes: first genome assemblies for Collariella, Neodidymelliopsis, Ascochyta clinopodiicola, Didymella pomorum, Didymosphaeria variabile, Neocosmospora piperis and Neocucurbitaria cava.</title>
        <authorList>
            <person name="Hill R."/>
        </authorList>
    </citation>
    <scope>NUCLEOTIDE SEQUENCE</scope>
    <source>
        <strain evidence="6">IMI 355091</strain>
    </source>
</reference>
<keyword evidence="5" id="KW-0449">Lipoprotein</keyword>
<dbReference type="PRINTS" id="PR00449">
    <property type="entry name" value="RASTRNSFRMNG"/>
</dbReference>
<evidence type="ECO:0000313" key="7">
    <source>
        <dbReference type="Proteomes" id="UP001140510"/>
    </source>
</evidence>
<comment type="caution">
    <text evidence="6">The sequence shown here is derived from an EMBL/GenBank/DDBJ whole genome shotgun (WGS) entry which is preliminary data.</text>
</comment>
<comment type="similarity">
    <text evidence="1">Belongs to the small GTPase superfamily. Rab family.</text>
</comment>
<evidence type="ECO:0000256" key="1">
    <source>
        <dbReference type="ARBA" id="ARBA00006270"/>
    </source>
</evidence>
<protein>
    <submittedName>
        <fullName evidence="6">Uncharacterized protein</fullName>
    </submittedName>
</protein>
<dbReference type="SUPFAM" id="SSF52540">
    <property type="entry name" value="P-loop containing nucleoside triphosphate hydrolases"/>
    <property type="match status" value="1"/>
</dbReference>
<dbReference type="InterPro" id="IPR027417">
    <property type="entry name" value="P-loop_NTPase"/>
</dbReference>
<keyword evidence="2" id="KW-0488">Methylation</keyword>
<evidence type="ECO:0000256" key="2">
    <source>
        <dbReference type="ARBA" id="ARBA00022481"/>
    </source>
</evidence>
<dbReference type="InterPro" id="IPR001806">
    <property type="entry name" value="Small_GTPase"/>
</dbReference>
<dbReference type="PANTHER" id="PTHR47981">
    <property type="entry name" value="RAB FAMILY"/>
    <property type="match status" value="1"/>
</dbReference>
<dbReference type="GO" id="GO:0003924">
    <property type="term" value="F:GTPase activity"/>
    <property type="evidence" value="ECO:0007669"/>
    <property type="project" value="InterPro"/>
</dbReference>
<evidence type="ECO:0000256" key="3">
    <source>
        <dbReference type="ARBA" id="ARBA00022741"/>
    </source>
</evidence>
<sequence length="242" mass="26975">MASSACYNFIVFGEPGVGKTCFVDQYSFSKSFVAYNPDDSVGMHEISIDGRSVKMTLMDLSTSFLEPENAAEYPEWAEKMLKEADGIVLLYNVTNLESFEYITRQAYDFLWRCRRLGKKTVDGVPGDERQSFGCVLAGNKLDLVNAKSDARTVDQFLAEDWAYTQGFRSIELNSLARSGPEQALKLLVKNVWKLEQLGLMKLKENVQQAGSTGAKGTGSSIRLTVRDALRTTASRWKSSQIS</sequence>
<keyword evidence="5" id="KW-0636">Prenylation</keyword>
<name>A0A9W9DBA1_9PLEO</name>
<dbReference type="SMART" id="SM00175">
    <property type="entry name" value="RAB"/>
    <property type="match status" value="1"/>
</dbReference>
<dbReference type="Pfam" id="PF00071">
    <property type="entry name" value="Ras"/>
    <property type="match status" value="1"/>
</dbReference>
<dbReference type="OrthoDB" id="10002389at2759"/>
<keyword evidence="4" id="KW-0342">GTP-binding</keyword>
<keyword evidence="3" id="KW-0547">Nucleotide-binding</keyword>
<dbReference type="Proteomes" id="UP001140510">
    <property type="component" value="Unassembled WGS sequence"/>
</dbReference>
<evidence type="ECO:0000256" key="4">
    <source>
        <dbReference type="ARBA" id="ARBA00023134"/>
    </source>
</evidence>
<dbReference type="PROSITE" id="PS51421">
    <property type="entry name" value="RAS"/>
    <property type="match status" value="1"/>
</dbReference>
<dbReference type="EMBL" id="JAPEVA010000010">
    <property type="protein sequence ID" value="KAJ4409815.1"/>
    <property type="molecule type" value="Genomic_DNA"/>
</dbReference>